<accession>Q3SA60</accession>
<dbReference type="GO" id="GO:0040029">
    <property type="term" value="P:epigenetic regulation of gene expression"/>
    <property type="evidence" value="ECO:0007669"/>
    <property type="project" value="TreeGrafter"/>
</dbReference>
<dbReference type="SUPFAM" id="SSF52768">
    <property type="entry name" value="Arginase/deacetylase"/>
    <property type="match status" value="1"/>
</dbReference>
<dbReference type="GO" id="GO:0004407">
    <property type="term" value="F:histone deacetylase activity"/>
    <property type="evidence" value="ECO:0007669"/>
    <property type="project" value="InterPro"/>
</dbReference>
<dbReference type="PANTHER" id="PTHR10625">
    <property type="entry name" value="HISTONE DEACETYLASE HDAC1-RELATED"/>
    <property type="match status" value="1"/>
</dbReference>
<evidence type="ECO:0000256" key="1">
    <source>
        <dbReference type="ARBA" id="ARBA00022801"/>
    </source>
</evidence>
<feature type="domain" description="Histone deacetylase" evidence="2">
    <location>
        <begin position="20"/>
        <end position="292"/>
    </location>
</feature>
<dbReference type="CDD" id="cd09992">
    <property type="entry name" value="HDAC_classII"/>
    <property type="match status" value="1"/>
</dbReference>
<evidence type="ECO:0000259" key="2">
    <source>
        <dbReference type="Pfam" id="PF00850"/>
    </source>
</evidence>
<dbReference type="InterPro" id="IPR000286">
    <property type="entry name" value="HDACs"/>
</dbReference>
<dbReference type="EMBL" id="DQ118404">
    <property type="protein sequence ID" value="AAZ32522.1"/>
    <property type="molecule type" value="Genomic_DNA"/>
</dbReference>
<dbReference type="InterPro" id="IPR023801">
    <property type="entry name" value="His_deacetylse_dom"/>
</dbReference>
<dbReference type="InterPro" id="IPR037138">
    <property type="entry name" value="His_deacetylse_dom_sf"/>
</dbReference>
<dbReference type="InterPro" id="IPR023696">
    <property type="entry name" value="Ureohydrolase_dom_sf"/>
</dbReference>
<reference evidence="3" key="1">
    <citation type="submission" date="2005-07" db="EMBL/GenBank/DDBJ databases">
        <title>A hyperthermophilic lifestyle for uncultured Archaea of the DHVE2 lineage: evidence from environmental genomics.</title>
        <authorList>
            <person name="Moussard H."/>
            <person name="Hennecke G."/>
            <person name="Moreira D."/>
            <person name="Jouffe V."/>
            <person name="Lopez-Garcia P."/>
            <person name="Jeanthon C."/>
        </authorList>
    </citation>
    <scope>NUCLEOTIDE SEQUENCE</scope>
</reference>
<dbReference type="AlphaFoldDB" id="Q3SA60"/>
<dbReference type="Gene3D" id="3.40.800.20">
    <property type="entry name" value="Histone deacetylase domain"/>
    <property type="match status" value="1"/>
</dbReference>
<organism evidence="3">
    <name type="scientific">uncultured euryarchaeote Alv-FOS4</name>
    <dbReference type="NCBI Taxonomy" id="337893"/>
    <lineage>
        <taxon>Archaea</taxon>
        <taxon>Methanobacteriati</taxon>
        <taxon>Methanobacteriota</taxon>
        <taxon>environmental samples</taxon>
    </lineage>
</organism>
<dbReference type="PRINTS" id="PR01270">
    <property type="entry name" value="HDASUPER"/>
</dbReference>
<dbReference type="PRINTS" id="PR01271">
    <property type="entry name" value="HISDACETLASE"/>
</dbReference>
<protein>
    <submittedName>
        <fullName evidence="3">Deacetylase</fullName>
    </submittedName>
</protein>
<name>Q3SA60_9EURY</name>
<dbReference type="GO" id="GO:0016787">
    <property type="term" value="F:hydrolase activity"/>
    <property type="evidence" value="ECO:0007669"/>
    <property type="project" value="UniProtKB-KW"/>
</dbReference>
<sequence>MRCAVTYNPTHVYHNMHGSPEKPERIENVYKYLKMKLSDQVDFFDIREPANMEDILAVHTEPYLEFLERMSMRGPTFLGDSTYLNKYSYLAALMAAEASIIASDYVVNMDYDFAYALVRPPGHHATEDMYGGYCLLNNAAITARHVQERGLRRVAIIDWDAHAANGTMKIFYSTRDVLLISLHRDPRDFYPHEGFIHQIGRGEGTGYTVNIPLPAGAGDVEYLRIFEEIIRPIIRSFSPQFIIGDIGFDAHYSDKNIGLALTSRGYVEIIRSIKSYGRMFMLVQEGGYTPHNREIAYAIMEYLLRGTIPEENVEVSDRLMNYKKVYKDVDDIISKLKFIFSSYFDMG</sequence>
<dbReference type="InterPro" id="IPR003084">
    <property type="entry name" value="HDAC_I/II"/>
</dbReference>
<proteinExistence type="predicted"/>
<dbReference type="Pfam" id="PF00850">
    <property type="entry name" value="Hist_deacetyl"/>
    <property type="match status" value="1"/>
</dbReference>
<keyword evidence="1" id="KW-0378">Hydrolase</keyword>
<evidence type="ECO:0000313" key="3">
    <source>
        <dbReference type="EMBL" id="AAZ32522.1"/>
    </source>
</evidence>